<dbReference type="GO" id="GO:0051321">
    <property type="term" value="P:meiotic cell cycle"/>
    <property type="evidence" value="ECO:0007669"/>
    <property type="project" value="UniProtKB-KW"/>
</dbReference>
<evidence type="ECO:0000256" key="1">
    <source>
        <dbReference type="ARBA" id="ARBA00023254"/>
    </source>
</evidence>
<sequence length="708" mass="80807">MEHQQSSPQKKFDGLGEFLITLQSMPVTDLLNNGDISLLLNDLGNFIRLVNMWVSAPETLDQSSKPRDFEARCQSLWNWCVRTRRDSVDKPSGKKTKCLLSAWLLSFLCLELNQTWPAGRPSEEKEAEYILRLLMSISKASVNDDELDIAKLAMQRGATYIDRWHRSKAKEARSLQIGPRHRLEADYFTMRIWLSWREDRLDVAEHMFRKTDTFRNSLDIVSIENMTEILQRIGSELLSKNNLDLGLKWLRRAYDLINPEVERASMQGQHLYLAICNDIIASFPLEISSEIATTLEGITQSAESILSDQPVLCHSSLCPSDLANKGEFNEDAYTYILRRLISSLRICDSSFPLILSYTKKLNDKNPSLALDLLDNLLLQHAVEGTEPPWVNKVLFLRIYLASNKTLNDEEFRHLFDVFDELYQRMSAPLTVIAAETCHALIWKTVRSLFKAENFQLAEFWCKLALSALFRGSNTQIIDRFARRLIICRVKQNEVQIGDIDSHGMPDFCGDDINLTHHLSFKASLLSSNHELLCKSIYNLTTDEGVHRSQDLLYACLSEPTCDFDQVCIVEALKSLIRMHDEQGSPSINLPLLLRCTIRVLQGREQDMCRCDKPCNNHQYAGDVCEIFGIAAKYAIEYSIGKEDNKRFAVQDLNWFPVNLSQLAIQPIRATNNARKEQQPLFAAILSSQHATLAKLGTPPIRNLTITNL</sequence>
<keyword evidence="1" id="KW-0469">Meiosis</keyword>
<comment type="caution">
    <text evidence="2">The sequence shown here is derived from an EMBL/GenBank/DDBJ whole genome shotgun (WGS) entry which is preliminary data.</text>
</comment>
<protein>
    <submittedName>
        <fullName evidence="2">Uncharacterized protein</fullName>
    </submittedName>
</protein>
<gene>
    <name evidence="2" type="ORF">QQS21_006177</name>
</gene>
<dbReference type="AlphaFoldDB" id="A0AAJ0CS92"/>
<proteinExistence type="predicted"/>
<dbReference type="InterPro" id="IPR013940">
    <property type="entry name" value="Spo22/ZIP4/TEX11"/>
</dbReference>
<evidence type="ECO:0000313" key="3">
    <source>
        <dbReference type="Proteomes" id="UP001251528"/>
    </source>
</evidence>
<accession>A0AAJ0CS92</accession>
<dbReference type="GO" id="GO:0090173">
    <property type="term" value="P:regulation of synaptonemal complex assembly"/>
    <property type="evidence" value="ECO:0007669"/>
    <property type="project" value="InterPro"/>
</dbReference>
<dbReference type="InterPro" id="IPR039057">
    <property type="entry name" value="Spo22/ZIP4"/>
</dbReference>
<keyword evidence="3" id="KW-1185">Reference proteome</keyword>
<organism evidence="2 3">
    <name type="scientific">Conoideocrella luteorostrata</name>
    <dbReference type="NCBI Taxonomy" id="1105319"/>
    <lineage>
        <taxon>Eukaryota</taxon>
        <taxon>Fungi</taxon>
        <taxon>Dikarya</taxon>
        <taxon>Ascomycota</taxon>
        <taxon>Pezizomycotina</taxon>
        <taxon>Sordariomycetes</taxon>
        <taxon>Hypocreomycetidae</taxon>
        <taxon>Hypocreales</taxon>
        <taxon>Clavicipitaceae</taxon>
        <taxon>Conoideocrella</taxon>
    </lineage>
</organism>
<dbReference type="Pfam" id="PF08631">
    <property type="entry name" value="SPO22"/>
    <property type="match status" value="1"/>
</dbReference>
<dbReference type="EMBL" id="JASWJB010000111">
    <property type="protein sequence ID" value="KAK2596722.1"/>
    <property type="molecule type" value="Genomic_DNA"/>
</dbReference>
<name>A0AAJ0CS92_9HYPO</name>
<reference evidence="2" key="1">
    <citation type="submission" date="2023-06" db="EMBL/GenBank/DDBJ databases">
        <title>Conoideocrella luteorostrata (Hypocreales: Clavicipitaceae), a potential biocontrol fungus for elongate hemlock scale in United States Christmas tree production areas.</title>
        <authorList>
            <person name="Barrett H."/>
            <person name="Lovett B."/>
            <person name="Macias A.M."/>
            <person name="Stajich J.E."/>
            <person name="Kasson M.T."/>
        </authorList>
    </citation>
    <scope>NUCLEOTIDE SEQUENCE</scope>
    <source>
        <strain evidence="2">ARSEF 14590</strain>
    </source>
</reference>
<dbReference type="Proteomes" id="UP001251528">
    <property type="component" value="Unassembled WGS sequence"/>
</dbReference>
<dbReference type="PANTHER" id="PTHR40375">
    <property type="entry name" value="SPORULATION-SPECIFIC PROTEIN 22"/>
    <property type="match status" value="1"/>
</dbReference>
<dbReference type="PANTHER" id="PTHR40375:SF2">
    <property type="entry name" value="SPORULATION-SPECIFIC PROTEIN 22"/>
    <property type="match status" value="1"/>
</dbReference>
<evidence type="ECO:0000313" key="2">
    <source>
        <dbReference type="EMBL" id="KAK2596722.1"/>
    </source>
</evidence>